<dbReference type="InterPro" id="IPR051156">
    <property type="entry name" value="Mito/Outer_Membr_Metalloprot"/>
</dbReference>
<dbReference type="GO" id="GO:0051603">
    <property type="term" value="P:proteolysis involved in protein catabolic process"/>
    <property type="evidence" value="ECO:0007669"/>
    <property type="project" value="TreeGrafter"/>
</dbReference>
<dbReference type="InterPro" id="IPR001915">
    <property type="entry name" value="Peptidase_M48"/>
</dbReference>
<evidence type="ECO:0000256" key="2">
    <source>
        <dbReference type="ARBA" id="ARBA00022670"/>
    </source>
</evidence>
<comment type="cofactor">
    <cofactor evidence="1">
        <name>Zn(2+)</name>
        <dbReference type="ChEBI" id="CHEBI:29105"/>
    </cofactor>
</comment>
<dbReference type="CDD" id="cd07333">
    <property type="entry name" value="M48C_bepA_like"/>
    <property type="match status" value="1"/>
</dbReference>
<evidence type="ECO:0000256" key="4">
    <source>
        <dbReference type="ARBA" id="ARBA00022801"/>
    </source>
</evidence>
<dbReference type="PANTHER" id="PTHR22726">
    <property type="entry name" value="METALLOENDOPEPTIDASE OMA1"/>
    <property type="match status" value="1"/>
</dbReference>
<evidence type="ECO:0000259" key="8">
    <source>
        <dbReference type="Pfam" id="PF01435"/>
    </source>
</evidence>
<dbReference type="Proteomes" id="UP000269352">
    <property type="component" value="Unassembled WGS sequence"/>
</dbReference>
<keyword evidence="2 9" id="KW-0645">Protease</keyword>
<dbReference type="GO" id="GO:0004222">
    <property type="term" value="F:metalloendopeptidase activity"/>
    <property type="evidence" value="ECO:0007669"/>
    <property type="project" value="InterPro"/>
</dbReference>
<evidence type="ECO:0000313" key="10">
    <source>
        <dbReference type="Proteomes" id="UP000269352"/>
    </source>
</evidence>
<evidence type="ECO:0000313" key="9">
    <source>
        <dbReference type="EMBL" id="GBR73471.1"/>
    </source>
</evidence>
<keyword evidence="5" id="KW-0862">Zinc</keyword>
<keyword evidence="10" id="KW-1185">Reference proteome</keyword>
<feature type="domain" description="Peptidase M48" evidence="8">
    <location>
        <begin position="63"/>
        <end position="243"/>
    </location>
</feature>
<reference evidence="9 10" key="1">
    <citation type="journal article" date="2019" name="ISME J.">
        <title>Genome analyses of uncultured TG2/ZB3 bacteria in 'Margulisbacteria' specifically attached to ectosymbiotic spirochetes of protists in the termite gut.</title>
        <authorList>
            <person name="Utami Y.D."/>
            <person name="Kuwahara H."/>
            <person name="Igai K."/>
            <person name="Murakami T."/>
            <person name="Sugaya K."/>
            <person name="Morikawa T."/>
            <person name="Nagura Y."/>
            <person name="Yuki M."/>
            <person name="Deevong P."/>
            <person name="Inoue T."/>
            <person name="Kihara K."/>
            <person name="Lo N."/>
            <person name="Yamada A."/>
            <person name="Ohkuma M."/>
            <person name="Hongoh Y."/>
        </authorList>
    </citation>
    <scope>NUCLEOTIDE SEQUENCE [LARGE SCALE GENOMIC DNA]</scope>
    <source>
        <strain evidence="9">NkOx7-01</strain>
    </source>
</reference>
<sequence>MKKLILAALICSALLLTGCGINPVTGGYTLNFYSDAQEYQMGEEYHPQLVAQYGEYADQNLRNYVQDIVNRLGDVSHRPDLNYRVTLLDTPEINAFAIPGGRVYVCRGLLIYINSEAELAGVMGHEIGHVTAKHSVQQMSKQQGLDFGLLLGAVFLAKDSEQNAQNFLNLGSTVSNLALLSYSREDEMEADRLGVEYAHKAGFSPLGVGQVMKMFERMSGKQSKFNLLLSSHPASETRSKQARIEVSKLAENQDINRELDRGAYLGKIKNIITGHNPERGVVNNGNFYSTRYQLAFNGGGGKFSMDNGYLMAWQNPPQTAAVYLEMLEMNNNPEKTKTTQMEKNLGTTAHTVTGRNWNSSRGNVYIYLAQTKEGYYQVSQYFNIYRGKMLCLTVLEKLTGQQTTLANLDSALQNLRPLSAAEAEQLKPPRLEIYTARAGDTWESLAQTYFSPAEAQKLAWFNGCELTDSLPEKIKLGLF</sequence>
<dbReference type="PANTHER" id="PTHR22726:SF1">
    <property type="entry name" value="METALLOENDOPEPTIDASE OMA1, MITOCHONDRIAL"/>
    <property type="match status" value="1"/>
</dbReference>
<feature type="signal peptide" evidence="7">
    <location>
        <begin position="1"/>
        <end position="26"/>
    </location>
</feature>
<keyword evidence="7" id="KW-0732">Signal</keyword>
<gene>
    <name evidence="9" type="ORF">NO1_0848</name>
</gene>
<proteinExistence type="predicted"/>
<dbReference type="Gene3D" id="3.30.2010.10">
    <property type="entry name" value="Metalloproteases ('zincins'), catalytic domain"/>
    <property type="match status" value="1"/>
</dbReference>
<name>A0A388T9Z5_TERA1</name>
<dbReference type="GO" id="GO:0046872">
    <property type="term" value="F:metal ion binding"/>
    <property type="evidence" value="ECO:0007669"/>
    <property type="project" value="UniProtKB-KW"/>
</dbReference>
<feature type="chain" id="PRO_5017359541" evidence="7">
    <location>
        <begin position="27"/>
        <end position="479"/>
    </location>
</feature>
<keyword evidence="4" id="KW-0378">Hydrolase</keyword>
<evidence type="ECO:0000256" key="6">
    <source>
        <dbReference type="ARBA" id="ARBA00023049"/>
    </source>
</evidence>
<protein>
    <submittedName>
        <fullName evidence="9">Zn-dependent protease YfgC superfamily</fullName>
    </submittedName>
</protein>
<dbReference type="Pfam" id="PF01435">
    <property type="entry name" value="Peptidase_M48"/>
    <property type="match status" value="1"/>
</dbReference>
<comment type="caution">
    <text evidence="9">The sequence shown here is derived from an EMBL/GenBank/DDBJ whole genome shotgun (WGS) entry which is preliminary data.</text>
</comment>
<dbReference type="AlphaFoldDB" id="A0A388T9Z5"/>
<evidence type="ECO:0000256" key="7">
    <source>
        <dbReference type="SAM" id="SignalP"/>
    </source>
</evidence>
<dbReference type="PROSITE" id="PS51257">
    <property type="entry name" value="PROKAR_LIPOPROTEIN"/>
    <property type="match status" value="1"/>
</dbReference>
<evidence type="ECO:0000256" key="5">
    <source>
        <dbReference type="ARBA" id="ARBA00022833"/>
    </source>
</evidence>
<evidence type="ECO:0000256" key="3">
    <source>
        <dbReference type="ARBA" id="ARBA00022723"/>
    </source>
</evidence>
<dbReference type="EMBL" id="BGZN01000011">
    <property type="protein sequence ID" value="GBR73471.1"/>
    <property type="molecule type" value="Genomic_DNA"/>
</dbReference>
<dbReference type="GO" id="GO:0016020">
    <property type="term" value="C:membrane"/>
    <property type="evidence" value="ECO:0007669"/>
    <property type="project" value="TreeGrafter"/>
</dbReference>
<organism evidence="9 10">
    <name type="scientific">Termititenax aidoneus</name>
    <dbReference type="NCBI Taxonomy" id="2218524"/>
    <lineage>
        <taxon>Bacteria</taxon>
        <taxon>Bacillati</taxon>
        <taxon>Candidatus Margulisiibacteriota</taxon>
        <taxon>Candidatus Termititenacia</taxon>
        <taxon>Candidatus Termititenacales</taxon>
        <taxon>Candidatus Termititenacaceae</taxon>
        <taxon>Candidatus Termititenax</taxon>
    </lineage>
</organism>
<accession>A0A388T9Z5</accession>
<keyword evidence="6" id="KW-0482">Metalloprotease</keyword>
<evidence type="ECO:0000256" key="1">
    <source>
        <dbReference type="ARBA" id="ARBA00001947"/>
    </source>
</evidence>
<keyword evidence="3" id="KW-0479">Metal-binding</keyword>